<name>A0ABX3CAY7_9NEIS</name>
<evidence type="ECO:0000313" key="2">
    <source>
        <dbReference type="Proteomes" id="UP000180280"/>
    </source>
</evidence>
<evidence type="ECO:0000313" key="1">
    <source>
        <dbReference type="EMBL" id="OHX19187.1"/>
    </source>
</evidence>
<accession>A0ABX3CAY7</accession>
<comment type="caution">
    <text evidence="1">The sequence shown here is derived from an EMBL/GenBank/DDBJ whole genome shotgun (WGS) entry which is preliminary data.</text>
</comment>
<dbReference type="EMBL" id="MKCT01000042">
    <property type="protein sequence ID" value="OHX19187.1"/>
    <property type="molecule type" value="Genomic_DNA"/>
</dbReference>
<organism evidence="1 2">
    <name type="scientific">Chromobacterium sphagni</name>
    <dbReference type="NCBI Taxonomy" id="1903179"/>
    <lineage>
        <taxon>Bacteria</taxon>
        <taxon>Pseudomonadati</taxon>
        <taxon>Pseudomonadota</taxon>
        <taxon>Betaproteobacteria</taxon>
        <taxon>Neisseriales</taxon>
        <taxon>Chromobacteriaceae</taxon>
        <taxon>Chromobacterium</taxon>
    </lineage>
</organism>
<sequence length="105" mass="12787">MICAEIKLGQDGPFFYLMEMELGPTEPKRQCTLLVYTPDFQWMDDEVQDELLQLTVLRRRWPDIENKWKKDDEYWRAQDLFSKIKVDRVQHPNSKSKRRRKLLGR</sequence>
<reference evidence="1 2" key="1">
    <citation type="submission" date="2016-09" db="EMBL/GenBank/DDBJ databases">
        <title>Chromobacterium muskegensis sp. nov., an insecticidal bacterium isolated from Sphagnum bogs.</title>
        <authorList>
            <person name="Sparks M.E."/>
            <person name="Blackburn M.B."/>
            <person name="Gundersen-Rindal D.E."/>
            <person name="Mitchell A."/>
            <person name="Farrar R."/>
            <person name="Kuhar D."/>
        </authorList>
    </citation>
    <scope>NUCLEOTIDE SEQUENCE [LARGE SCALE GENOMIC DNA]</scope>
    <source>
        <strain evidence="1 2">14B-1</strain>
    </source>
</reference>
<gene>
    <name evidence="1" type="ORF">BI344_18930</name>
</gene>
<protein>
    <submittedName>
        <fullName evidence="1">Uncharacterized protein</fullName>
    </submittedName>
</protein>
<keyword evidence="2" id="KW-1185">Reference proteome</keyword>
<dbReference type="Proteomes" id="UP000180280">
    <property type="component" value="Unassembled WGS sequence"/>
</dbReference>
<proteinExistence type="predicted"/>